<dbReference type="Pfam" id="PF01628">
    <property type="entry name" value="HrcA"/>
    <property type="match status" value="1"/>
</dbReference>
<dbReference type="InterPro" id="IPR005104">
    <property type="entry name" value="WHTH_HrcA_DNA-bd"/>
</dbReference>
<feature type="domain" description="Winged helix-turn-helix transcription repressor HrcA DNA-binding" evidence="7">
    <location>
        <begin position="22"/>
        <end position="79"/>
    </location>
</feature>
<keyword evidence="3 5" id="KW-0346">Stress response</keyword>
<dbReference type="InterPro" id="IPR036390">
    <property type="entry name" value="WH_DNA-bd_sf"/>
</dbReference>
<dbReference type="InterPro" id="IPR002571">
    <property type="entry name" value="HrcA"/>
</dbReference>
<keyword evidence="2 5" id="KW-0805">Transcription regulation</keyword>
<keyword evidence="4 5" id="KW-0804">Transcription</keyword>
<feature type="domain" description="Heat-inducible transcription repressor HrcA C-terminal" evidence="6">
    <location>
        <begin position="126"/>
        <end position="347"/>
    </location>
</feature>
<name>A0A5J6MR54_9PROT</name>
<dbReference type="PANTHER" id="PTHR34824">
    <property type="entry name" value="HEAT-INDUCIBLE TRANSCRIPTION REPRESSOR HRCA"/>
    <property type="match status" value="1"/>
</dbReference>
<dbReference type="InterPro" id="IPR021153">
    <property type="entry name" value="HrcA_C"/>
</dbReference>
<dbReference type="GO" id="GO:0003677">
    <property type="term" value="F:DNA binding"/>
    <property type="evidence" value="ECO:0007669"/>
    <property type="project" value="InterPro"/>
</dbReference>
<dbReference type="Gene3D" id="1.10.10.10">
    <property type="entry name" value="Winged helix-like DNA-binding domain superfamily/Winged helix DNA-binding domain"/>
    <property type="match status" value="1"/>
</dbReference>
<evidence type="ECO:0000256" key="3">
    <source>
        <dbReference type="ARBA" id="ARBA00023016"/>
    </source>
</evidence>
<evidence type="ECO:0000313" key="8">
    <source>
        <dbReference type="EMBL" id="QEX19813.1"/>
    </source>
</evidence>
<dbReference type="EMBL" id="CP042906">
    <property type="protein sequence ID" value="QEX19813.1"/>
    <property type="molecule type" value="Genomic_DNA"/>
</dbReference>
<accession>A0A5J6MR54</accession>
<protein>
    <recommendedName>
        <fullName evidence="5">Heat-inducible transcription repressor HrcA</fullName>
    </recommendedName>
</protein>
<dbReference type="InterPro" id="IPR029016">
    <property type="entry name" value="GAF-like_dom_sf"/>
</dbReference>
<dbReference type="AlphaFoldDB" id="A0A5J6MR54"/>
<gene>
    <name evidence="5 8" type="primary">hrcA</name>
    <name evidence="8" type="ORF">FRZ44_51280</name>
</gene>
<dbReference type="Proteomes" id="UP000326202">
    <property type="component" value="Chromosome"/>
</dbReference>
<dbReference type="PANTHER" id="PTHR34824:SF1">
    <property type="entry name" value="HEAT-INDUCIBLE TRANSCRIPTION REPRESSOR HRCA"/>
    <property type="match status" value="1"/>
</dbReference>
<dbReference type="OrthoDB" id="9783139at2"/>
<organism evidence="8 9">
    <name type="scientific">Hypericibacter terrae</name>
    <dbReference type="NCBI Taxonomy" id="2602015"/>
    <lineage>
        <taxon>Bacteria</taxon>
        <taxon>Pseudomonadati</taxon>
        <taxon>Pseudomonadota</taxon>
        <taxon>Alphaproteobacteria</taxon>
        <taxon>Rhodospirillales</taxon>
        <taxon>Dongiaceae</taxon>
        <taxon>Hypericibacter</taxon>
    </lineage>
</organism>
<dbReference type="Gene3D" id="3.30.450.40">
    <property type="match status" value="1"/>
</dbReference>
<evidence type="ECO:0000256" key="2">
    <source>
        <dbReference type="ARBA" id="ARBA00023015"/>
    </source>
</evidence>
<comment type="similarity">
    <text evidence="5">Belongs to the HrcA family.</text>
</comment>
<dbReference type="SUPFAM" id="SSF55781">
    <property type="entry name" value="GAF domain-like"/>
    <property type="match status" value="1"/>
</dbReference>
<dbReference type="GO" id="GO:0045892">
    <property type="term" value="P:negative regulation of DNA-templated transcription"/>
    <property type="evidence" value="ECO:0007669"/>
    <property type="project" value="UniProtKB-UniRule"/>
</dbReference>
<dbReference type="Gene3D" id="3.30.390.60">
    <property type="entry name" value="Heat-inducible transcription repressor hrca homolog, domain 3"/>
    <property type="match status" value="1"/>
</dbReference>
<dbReference type="PIRSF" id="PIRSF005485">
    <property type="entry name" value="HrcA"/>
    <property type="match status" value="1"/>
</dbReference>
<dbReference type="SUPFAM" id="SSF46785">
    <property type="entry name" value="Winged helix' DNA-binding domain"/>
    <property type="match status" value="1"/>
</dbReference>
<dbReference type="InterPro" id="IPR023120">
    <property type="entry name" value="WHTH_transcript_rep_HrcA_IDD"/>
</dbReference>
<sequence>MTTPLSVKRTIQAPGRPDAVAELSQRSREIFRHIVDAYVETGEPVGSRTISRKLGMGLSPATIRNVMADLEEAGLLYARHTSAGRLPTELGLRMFVDGLLEIGGLTEDERQTIDSQCAASGRSLPQVLEQATQMLAGLSHCAGLVVAPKSARPLKHIEFVHLGPGRALAVLVTEDGIVENRILDLPIGLPPSSLIEAGNYLVAKLVGRTLDGARAEIMAEIASQRTELDQLAAKVVSAGLASWAGGNKDGALIVRGQSRLLEDVKEMADLERVRALFAALETKESLARLLDAADRAEGIQIFIGAQNELFSLSGCSVVIAPYRDSEERIVGAVGVIGPTRVNYARIIPMVDYTAKVIGRVLGTGGTLIRPPGDPITRS</sequence>
<evidence type="ECO:0000259" key="7">
    <source>
        <dbReference type="Pfam" id="PF03444"/>
    </source>
</evidence>
<keyword evidence="9" id="KW-1185">Reference proteome</keyword>
<dbReference type="Pfam" id="PF03444">
    <property type="entry name" value="WHD_HrcA"/>
    <property type="match status" value="1"/>
</dbReference>
<dbReference type="KEGG" id="htq:FRZ44_51280"/>
<comment type="function">
    <text evidence="5">Negative regulator of class I heat shock genes (grpE-dnaK-dnaJ and groELS operons). Prevents heat-shock induction of these operons.</text>
</comment>
<evidence type="ECO:0000313" key="9">
    <source>
        <dbReference type="Proteomes" id="UP000326202"/>
    </source>
</evidence>
<evidence type="ECO:0000256" key="5">
    <source>
        <dbReference type="HAMAP-Rule" id="MF_00081"/>
    </source>
</evidence>
<dbReference type="RefSeq" id="WP_151180465.1">
    <property type="nucleotide sequence ID" value="NZ_CP042906.1"/>
</dbReference>
<reference evidence="8 9" key="1">
    <citation type="submission" date="2019-08" db="EMBL/GenBank/DDBJ databases">
        <title>Hyperibacter terrae gen. nov., sp. nov. and Hyperibacter viscosus sp. nov., two new members in the family Rhodospirillaceae isolated from the rhizosphere of Hypericum perforatum.</title>
        <authorList>
            <person name="Noviana Z."/>
        </authorList>
    </citation>
    <scope>NUCLEOTIDE SEQUENCE [LARGE SCALE GENOMIC DNA]</scope>
    <source>
        <strain evidence="8 9">R5913</strain>
    </source>
</reference>
<proteinExistence type="inferred from homology"/>
<evidence type="ECO:0000259" key="6">
    <source>
        <dbReference type="Pfam" id="PF01628"/>
    </source>
</evidence>
<evidence type="ECO:0000256" key="1">
    <source>
        <dbReference type="ARBA" id="ARBA00022491"/>
    </source>
</evidence>
<dbReference type="HAMAP" id="MF_00081">
    <property type="entry name" value="HrcA"/>
    <property type="match status" value="1"/>
</dbReference>
<evidence type="ECO:0000256" key="4">
    <source>
        <dbReference type="ARBA" id="ARBA00023163"/>
    </source>
</evidence>
<dbReference type="NCBIfam" id="TIGR00331">
    <property type="entry name" value="hrcA"/>
    <property type="match status" value="1"/>
</dbReference>
<dbReference type="InterPro" id="IPR036388">
    <property type="entry name" value="WH-like_DNA-bd_sf"/>
</dbReference>
<keyword evidence="1 5" id="KW-0678">Repressor</keyword>